<evidence type="ECO:0000313" key="2">
    <source>
        <dbReference type="EMBL" id="CAE8701103.1"/>
    </source>
</evidence>
<dbReference type="Proteomes" id="UP000654075">
    <property type="component" value="Unassembled WGS sequence"/>
</dbReference>
<proteinExistence type="predicted"/>
<gene>
    <name evidence="1" type="ORF">PGLA1383_LOCUS2454</name>
    <name evidence="2" type="ORF">PGLA2088_LOCUS31895</name>
</gene>
<dbReference type="EMBL" id="CAJNNV010000756">
    <property type="protein sequence ID" value="CAE8583492.1"/>
    <property type="molecule type" value="Genomic_DNA"/>
</dbReference>
<dbReference type="Proteomes" id="UP000626109">
    <property type="component" value="Unassembled WGS sequence"/>
</dbReference>
<dbReference type="OrthoDB" id="44820at2759"/>
<evidence type="ECO:0000313" key="1">
    <source>
        <dbReference type="EMBL" id="CAE8583492.1"/>
    </source>
</evidence>
<name>A0A813KHT5_POLGL</name>
<comment type="caution">
    <text evidence="2">The sequence shown here is derived from an EMBL/GenBank/DDBJ whole genome shotgun (WGS) entry which is preliminary data.</text>
</comment>
<reference evidence="2" key="1">
    <citation type="submission" date="2021-02" db="EMBL/GenBank/DDBJ databases">
        <authorList>
            <person name="Dougan E. K."/>
            <person name="Rhodes N."/>
            <person name="Thang M."/>
            <person name="Chan C."/>
        </authorList>
    </citation>
    <scope>NUCLEOTIDE SEQUENCE</scope>
</reference>
<evidence type="ECO:0000313" key="3">
    <source>
        <dbReference type="Proteomes" id="UP000626109"/>
    </source>
</evidence>
<organism evidence="2 3">
    <name type="scientific">Polarella glacialis</name>
    <name type="common">Dinoflagellate</name>
    <dbReference type="NCBI Taxonomy" id="89957"/>
    <lineage>
        <taxon>Eukaryota</taxon>
        <taxon>Sar</taxon>
        <taxon>Alveolata</taxon>
        <taxon>Dinophyceae</taxon>
        <taxon>Suessiales</taxon>
        <taxon>Suessiaceae</taxon>
        <taxon>Polarella</taxon>
    </lineage>
</organism>
<dbReference type="EMBL" id="CAJNNW010029679">
    <property type="protein sequence ID" value="CAE8701103.1"/>
    <property type="molecule type" value="Genomic_DNA"/>
</dbReference>
<accession>A0A813KHT5</accession>
<keyword evidence="4" id="KW-1185">Reference proteome</keyword>
<evidence type="ECO:0000313" key="4">
    <source>
        <dbReference type="Proteomes" id="UP000654075"/>
    </source>
</evidence>
<protein>
    <submittedName>
        <fullName evidence="2">Uncharacterized protein</fullName>
    </submittedName>
</protein>
<dbReference type="AlphaFoldDB" id="A0A813KHT5"/>
<sequence length="326" mass="36629">MLKPRGALRPPRLRWLPHSFTGADELGTYSSTSRSSFFSSTRTCRFVSTLAFEHPMALQLDTWPISRSLLSRKQPLTSAFSRAFGPPTDFVSVQVPSLGHQALVSQSRPPLSVGYDQTGHDPALSMGCDQTDRDAKPPDEYELSLGKITETLQSDYPDFFARSPDFDIYDEGVELQLGKPLEQPKVLARGRGPYCRALMTTRRVCSSMMRNGKIHCQIYDGRPYGCALRVYWKCTGQIWLGSLHDFELSAVSFYSLGEQVKRPDRNQEQALPFLAYRIKSHTIDFMEIRPISLRNKLLGFVGMPLEVQAEPEPAFAALPLMQSVVA</sequence>